<feature type="transmembrane region" description="Helical" evidence="1">
    <location>
        <begin position="15"/>
        <end position="36"/>
    </location>
</feature>
<sequence>MVSDIWGKNNNKLELFYFVIITRVNFDRLLIVIRAISKLADRKILSDKLYQ</sequence>
<evidence type="ECO:0000256" key="1">
    <source>
        <dbReference type="SAM" id="Phobius"/>
    </source>
</evidence>
<organism evidence="2 3">
    <name type="scientific">Photorhabdus luminescens</name>
    <name type="common">Xenorhabdus luminescens</name>
    <dbReference type="NCBI Taxonomy" id="29488"/>
    <lineage>
        <taxon>Bacteria</taxon>
        <taxon>Pseudomonadati</taxon>
        <taxon>Pseudomonadota</taxon>
        <taxon>Gammaproteobacteria</taxon>
        <taxon>Enterobacterales</taxon>
        <taxon>Morganellaceae</taxon>
        <taxon>Photorhabdus</taxon>
    </lineage>
</organism>
<dbReference type="Proteomes" id="UP000183223">
    <property type="component" value="Unassembled WGS sequence"/>
</dbReference>
<name>A0A1G5QMF5_PHOLU</name>
<keyword evidence="3" id="KW-1185">Reference proteome</keyword>
<evidence type="ECO:0000313" key="3">
    <source>
        <dbReference type="Proteomes" id="UP000183223"/>
    </source>
</evidence>
<reference evidence="3" key="1">
    <citation type="submission" date="2016-10" db="EMBL/GenBank/DDBJ databases">
        <authorList>
            <person name="Varghese N."/>
            <person name="Submissions S."/>
        </authorList>
    </citation>
    <scope>NUCLEOTIDE SEQUENCE [LARGE SCALE GENOMIC DNA]</scope>
    <source>
        <strain evidence="3">ATCC 29999</strain>
    </source>
</reference>
<gene>
    <name evidence="2" type="ORF">SAMN02982990_01997</name>
</gene>
<dbReference type="AlphaFoldDB" id="A0A1G5QMF5"/>
<proteinExistence type="predicted"/>
<keyword evidence="1" id="KW-0472">Membrane</keyword>
<accession>A0A1G5QMF5</accession>
<keyword evidence="1" id="KW-0812">Transmembrane</keyword>
<protein>
    <submittedName>
        <fullName evidence="2">Uncharacterized protein</fullName>
    </submittedName>
</protein>
<keyword evidence="1" id="KW-1133">Transmembrane helix</keyword>
<dbReference type="EMBL" id="FMWJ01000007">
    <property type="protein sequence ID" value="SCZ63014.1"/>
    <property type="molecule type" value="Genomic_DNA"/>
</dbReference>
<evidence type="ECO:0000313" key="2">
    <source>
        <dbReference type="EMBL" id="SCZ63014.1"/>
    </source>
</evidence>